<proteinExistence type="predicted"/>
<dbReference type="Pfam" id="PF00240">
    <property type="entry name" value="ubiquitin"/>
    <property type="match status" value="1"/>
</dbReference>
<dbReference type="Gene3D" id="3.10.20.90">
    <property type="entry name" value="Phosphatidylinositol 3-kinase Catalytic Subunit, Chain A, domain 1"/>
    <property type="match status" value="1"/>
</dbReference>
<dbReference type="CDD" id="cd17039">
    <property type="entry name" value="Ubl_ubiquitin_like"/>
    <property type="match status" value="1"/>
</dbReference>
<protein>
    <recommendedName>
        <fullName evidence="1">Ubiquitin-like domain-containing protein</fullName>
    </recommendedName>
</protein>
<evidence type="ECO:0000259" key="1">
    <source>
        <dbReference type="PROSITE" id="PS50053"/>
    </source>
</evidence>
<dbReference type="AlphaFoldDB" id="A0A2C9LFV9"/>
<dbReference type="InterPro" id="IPR000626">
    <property type="entry name" value="Ubiquitin-like_dom"/>
</dbReference>
<evidence type="ECO:0000313" key="3">
    <source>
        <dbReference type="Proteomes" id="UP000076420"/>
    </source>
</evidence>
<dbReference type="InterPro" id="IPR029071">
    <property type="entry name" value="Ubiquitin-like_domsf"/>
</dbReference>
<dbReference type="VEuPathDB" id="VectorBase:BGLB030707"/>
<dbReference type="PROSITE" id="PS50053">
    <property type="entry name" value="UBIQUITIN_2"/>
    <property type="match status" value="1"/>
</dbReference>
<dbReference type="KEGG" id="bgt:106061032"/>
<gene>
    <name evidence="2" type="primary">106061032</name>
</gene>
<evidence type="ECO:0000313" key="2">
    <source>
        <dbReference type="EnsemblMetazoa" id="BGLB030707-PA"/>
    </source>
</evidence>
<sequence>MSSRSQFYECKTLPEFNEKFDSDIPNWEAERSVLLDVYCTRSSGITTIHQVECGVDVLIAGLKQDLQTILDMPPEKQIWSLRGRQLCDTKSLSDYGIQGNEHFSRNSIKIFVEYNHYSKA</sequence>
<dbReference type="Proteomes" id="UP000076420">
    <property type="component" value="Unassembled WGS sequence"/>
</dbReference>
<accession>A0A2C9LFV9</accession>
<dbReference type="SUPFAM" id="SSF54236">
    <property type="entry name" value="Ubiquitin-like"/>
    <property type="match status" value="1"/>
</dbReference>
<dbReference type="EnsemblMetazoa" id="BGLB030707-RB">
    <property type="protein sequence ID" value="BGLB030707-PB"/>
    <property type="gene ID" value="BGLB030707"/>
</dbReference>
<name>A0A2C9LFV9_BIOGL</name>
<organism evidence="2 3">
    <name type="scientific">Biomphalaria glabrata</name>
    <name type="common">Bloodfluke planorb</name>
    <name type="synonym">Freshwater snail</name>
    <dbReference type="NCBI Taxonomy" id="6526"/>
    <lineage>
        <taxon>Eukaryota</taxon>
        <taxon>Metazoa</taxon>
        <taxon>Spiralia</taxon>
        <taxon>Lophotrochozoa</taxon>
        <taxon>Mollusca</taxon>
        <taxon>Gastropoda</taxon>
        <taxon>Heterobranchia</taxon>
        <taxon>Euthyneura</taxon>
        <taxon>Panpulmonata</taxon>
        <taxon>Hygrophila</taxon>
        <taxon>Lymnaeoidea</taxon>
        <taxon>Planorbidae</taxon>
        <taxon>Biomphalaria</taxon>
    </lineage>
</organism>
<feature type="domain" description="Ubiquitin-like" evidence="1">
    <location>
        <begin position="35"/>
        <end position="98"/>
    </location>
</feature>
<reference evidence="2" key="1">
    <citation type="submission" date="2020-05" db="UniProtKB">
        <authorList>
            <consortium name="EnsemblMetazoa"/>
        </authorList>
    </citation>
    <scope>IDENTIFICATION</scope>
    <source>
        <strain evidence="2">BB02</strain>
    </source>
</reference>
<dbReference type="EnsemblMetazoa" id="BGLB030707-RA">
    <property type="protein sequence ID" value="BGLB030707-PA"/>
    <property type="gene ID" value="BGLB030707"/>
</dbReference>